<dbReference type="InterPro" id="IPR011250">
    <property type="entry name" value="OMP/PagP_B-barrel"/>
</dbReference>
<dbReference type="EMBL" id="FMWD01000011">
    <property type="protein sequence ID" value="SCZ66441.1"/>
    <property type="molecule type" value="Genomic_DNA"/>
</dbReference>
<dbReference type="RefSeq" id="WP_092998725.1">
    <property type="nucleotide sequence ID" value="NZ_FMWD01000011.1"/>
</dbReference>
<keyword evidence="5" id="KW-1185">Reference proteome</keyword>
<dbReference type="Gene3D" id="2.40.160.20">
    <property type="match status" value="1"/>
</dbReference>
<dbReference type="InterPro" id="IPR027385">
    <property type="entry name" value="Beta-barrel_OMP"/>
</dbReference>
<dbReference type="Proteomes" id="UP000199648">
    <property type="component" value="Unassembled WGS sequence"/>
</dbReference>
<accession>A0A1G5QYX9</accession>
<dbReference type="STRING" id="415747.SAMN03097708_02966"/>
<evidence type="ECO:0000256" key="2">
    <source>
        <dbReference type="SAM" id="SignalP"/>
    </source>
</evidence>
<protein>
    <submittedName>
        <fullName evidence="4">Outer membrane protein beta-barrel domain-containing protein</fullName>
    </submittedName>
</protein>
<reference evidence="4 5" key="1">
    <citation type="submission" date="2016-10" db="EMBL/GenBank/DDBJ databases">
        <authorList>
            <person name="de Groot N.N."/>
        </authorList>
    </citation>
    <scope>NUCLEOTIDE SEQUENCE [LARGE SCALE GENOMIC DNA]</scope>
    <source>
        <strain evidence="4 5">HLD2</strain>
    </source>
</reference>
<evidence type="ECO:0000256" key="1">
    <source>
        <dbReference type="ARBA" id="ARBA00022729"/>
    </source>
</evidence>
<feature type="domain" description="Outer membrane protein beta-barrel" evidence="3">
    <location>
        <begin position="10"/>
        <end position="167"/>
    </location>
</feature>
<evidence type="ECO:0000313" key="5">
    <source>
        <dbReference type="Proteomes" id="UP000199648"/>
    </source>
</evidence>
<proteinExistence type="predicted"/>
<sequence>MDKKWVLPVLLVFGTGTAWAQQTIDESRLYLGAGVGWSDVDESGLDDNDTGYKIFLGYRAMEWLDAEVAYTNLGDFGSLEPDGFQLSGLARFAVDPNIDIFGKAGLYAWDSSDSGLDFDDTGVDPVFGFGGHYQLDGGVGGRAEFERFYDVDDADIDLFSVSATYDF</sequence>
<dbReference type="OrthoDB" id="7620169at2"/>
<dbReference type="Pfam" id="PF13505">
    <property type="entry name" value="OMP_b-brl"/>
    <property type="match status" value="1"/>
</dbReference>
<feature type="signal peptide" evidence="2">
    <location>
        <begin position="1"/>
        <end position="20"/>
    </location>
</feature>
<name>A0A1G5QYX9_9GAMM</name>
<keyword evidence="1 2" id="KW-0732">Signal</keyword>
<evidence type="ECO:0000313" key="4">
    <source>
        <dbReference type="EMBL" id="SCZ66441.1"/>
    </source>
</evidence>
<gene>
    <name evidence="4" type="ORF">SAMN03097708_02966</name>
</gene>
<dbReference type="SUPFAM" id="SSF56925">
    <property type="entry name" value="OMPA-like"/>
    <property type="match status" value="1"/>
</dbReference>
<dbReference type="AlphaFoldDB" id="A0A1G5QYX9"/>
<feature type="chain" id="PRO_5011596906" evidence="2">
    <location>
        <begin position="21"/>
        <end position="167"/>
    </location>
</feature>
<evidence type="ECO:0000259" key="3">
    <source>
        <dbReference type="Pfam" id="PF13505"/>
    </source>
</evidence>
<organism evidence="4 5">
    <name type="scientific">Thiohalomonas denitrificans</name>
    <dbReference type="NCBI Taxonomy" id="415747"/>
    <lineage>
        <taxon>Bacteria</taxon>
        <taxon>Pseudomonadati</taxon>
        <taxon>Pseudomonadota</taxon>
        <taxon>Gammaproteobacteria</taxon>
        <taxon>Thiohalomonadales</taxon>
        <taxon>Thiohalomonadaceae</taxon>
        <taxon>Thiohalomonas</taxon>
    </lineage>
</organism>